<evidence type="ECO:0000313" key="2">
    <source>
        <dbReference type="EMBL" id="KAK2943407.1"/>
    </source>
</evidence>
<sequence length="77" mass="8496">MWTAPSKVGLPLAQKNGLPLVITRTARSNTRRHRPSRFHSEANGLTLRINSAPQQQDKDAIGRAGVPNTQFKYASDV</sequence>
<evidence type="ECO:0000313" key="3">
    <source>
        <dbReference type="Proteomes" id="UP001281761"/>
    </source>
</evidence>
<comment type="caution">
    <text evidence="2">The sequence shown here is derived from an EMBL/GenBank/DDBJ whole genome shotgun (WGS) entry which is preliminary data.</text>
</comment>
<accession>A0ABQ9WXH9</accession>
<name>A0ABQ9WXH9_9EUKA</name>
<protein>
    <submittedName>
        <fullName evidence="2">Uncharacterized protein</fullName>
    </submittedName>
</protein>
<dbReference type="EMBL" id="JARBJD010000348">
    <property type="protein sequence ID" value="KAK2943407.1"/>
    <property type="molecule type" value="Genomic_DNA"/>
</dbReference>
<feature type="compositionally biased region" description="Polar residues" evidence="1">
    <location>
        <begin position="67"/>
        <end position="77"/>
    </location>
</feature>
<feature type="region of interest" description="Disordered" evidence="1">
    <location>
        <begin position="26"/>
        <end position="77"/>
    </location>
</feature>
<keyword evidence="3" id="KW-1185">Reference proteome</keyword>
<dbReference type="Proteomes" id="UP001281761">
    <property type="component" value="Unassembled WGS sequence"/>
</dbReference>
<gene>
    <name evidence="2" type="ORF">BLNAU_21664</name>
</gene>
<evidence type="ECO:0000256" key="1">
    <source>
        <dbReference type="SAM" id="MobiDB-lite"/>
    </source>
</evidence>
<proteinExistence type="predicted"/>
<reference evidence="2 3" key="1">
    <citation type="journal article" date="2022" name="bioRxiv">
        <title>Genomics of Preaxostyla Flagellates Illuminates Evolutionary Transitions and the Path Towards Mitochondrial Loss.</title>
        <authorList>
            <person name="Novak L.V.F."/>
            <person name="Treitli S.C."/>
            <person name="Pyrih J."/>
            <person name="Halakuc P."/>
            <person name="Pipaliya S.V."/>
            <person name="Vacek V."/>
            <person name="Brzon O."/>
            <person name="Soukal P."/>
            <person name="Eme L."/>
            <person name="Dacks J.B."/>
            <person name="Karnkowska A."/>
            <person name="Elias M."/>
            <person name="Hampl V."/>
        </authorList>
    </citation>
    <scope>NUCLEOTIDE SEQUENCE [LARGE SCALE GENOMIC DNA]</scope>
    <source>
        <strain evidence="2">NAU3</strain>
        <tissue evidence="2">Gut</tissue>
    </source>
</reference>
<organism evidence="2 3">
    <name type="scientific">Blattamonas nauphoetae</name>
    <dbReference type="NCBI Taxonomy" id="2049346"/>
    <lineage>
        <taxon>Eukaryota</taxon>
        <taxon>Metamonada</taxon>
        <taxon>Preaxostyla</taxon>
        <taxon>Oxymonadida</taxon>
        <taxon>Blattamonas</taxon>
    </lineage>
</organism>